<proteinExistence type="predicted"/>
<dbReference type="Pfam" id="PF22617">
    <property type="entry name" value="HCS_D2"/>
    <property type="match status" value="1"/>
</dbReference>
<keyword evidence="4" id="KW-1185">Reference proteome</keyword>
<dbReference type="PANTHER" id="PTHR42880:SF1">
    <property type="entry name" value="ISOPROPYLMALATE_HOMOCITRATE_CITRAMALATE SYNTHASE FAMILY PROTEIN"/>
    <property type="match status" value="1"/>
</dbReference>
<accession>A0ABW8TDL4</accession>
<evidence type="ECO:0000313" key="4">
    <source>
        <dbReference type="Proteomes" id="UP001623592"/>
    </source>
</evidence>
<dbReference type="InterPro" id="IPR054691">
    <property type="entry name" value="LeuA/HCS_post-cat"/>
</dbReference>
<sequence length="358" mass="41573">MAIIVNGKKKMIIDRSIPEIVRKLSKFQREDIFKFMQLLTAFGIDIIEIDMKSVNQVNILPKNISYAYRVEDEKDVTFIKDYNFRYLIIKNDLAKNMKNDLITNINNSKIILEINIEKINDDFWSENYEVLNNFNIACIRINNVEKYNFNSWSKFIKKIKNEFSVLIDFCPKNRYFAATGIAIECCLDGADFITTAFYGEKYGFAASEEVMLALKVIRNGEVIGDSKLLCEIKKVYEKLVDQEIFPMKPVLGADIFKYESGIHVDGIEKNAKTYEPYNPYEIGSKRQMFIGKHSGKKAVITKLKELNIKSINIDVDDLLKEIRSKSVKLRRNILDDELIKLYESSIGKHIEWGGKYEH</sequence>
<dbReference type="PANTHER" id="PTHR42880">
    <property type="entry name" value="HOMOCITRATE SYNTHASE"/>
    <property type="match status" value="1"/>
</dbReference>
<evidence type="ECO:0000313" key="3">
    <source>
        <dbReference type="EMBL" id="MFL0250426.1"/>
    </source>
</evidence>
<evidence type="ECO:0000259" key="2">
    <source>
        <dbReference type="Pfam" id="PF22617"/>
    </source>
</evidence>
<comment type="caution">
    <text evidence="3">The sequence shown here is derived from an EMBL/GenBank/DDBJ whole genome shotgun (WGS) entry which is preliminary data.</text>
</comment>
<feature type="domain" description="2-isopropylmalate synthase/homocitrate synthase post-catalytic" evidence="2">
    <location>
        <begin position="250"/>
        <end position="324"/>
    </location>
</feature>
<evidence type="ECO:0000256" key="1">
    <source>
        <dbReference type="ARBA" id="ARBA00022679"/>
    </source>
</evidence>
<name>A0ABW8TDL4_9CLOT</name>
<protein>
    <submittedName>
        <fullName evidence="3">Homocitrate synthase</fullName>
    </submittedName>
</protein>
<dbReference type="Gene3D" id="1.10.238.260">
    <property type="match status" value="1"/>
</dbReference>
<dbReference type="Proteomes" id="UP001623592">
    <property type="component" value="Unassembled WGS sequence"/>
</dbReference>
<organism evidence="3 4">
    <name type="scientific">Clostridium neuense</name>
    <dbReference type="NCBI Taxonomy" id="1728934"/>
    <lineage>
        <taxon>Bacteria</taxon>
        <taxon>Bacillati</taxon>
        <taxon>Bacillota</taxon>
        <taxon>Clostridia</taxon>
        <taxon>Eubacteriales</taxon>
        <taxon>Clostridiaceae</taxon>
        <taxon>Clostridium</taxon>
    </lineage>
</organism>
<dbReference type="RefSeq" id="WP_406787096.1">
    <property type="nucleotide sequence ID" value="NZ_JBJIAA010000006.1"/>
</dbReference>
<keyword evidence="1" id="KW-0808">Transferase</keyword>
<reference evidence="3 4" key="1">
    <citation type="submission" date="2024-11" db="EMBL/GenBank/DDBJ databases">
        <authorList>
            <person name="Heng Y.C."/>
            <person name="Lim A.C.H."/>
            <person name="Lee J.K.Y."/>
            <person name="Kittelmann S."/>
        </authorList>
    </citation>
    <scope>NUCLEOTIDE SEQUENCE [LARGE SCALE GENOMIC DNA]</scope>
    <source>
        <strain evidence="3 4">WILCCON 0114</strain>
    </source>
</reference>
<dbReference type="EMBL" id="JBJIAA010000006">
    <property type="protein sequence ID" value="MFL0250426.1"/>
    <property type="molecule type" value="Genomic_DNA"/>
</dbReference>
<gene>
    <name evidence="3" type="ORF">ACJDT4_08310</name>
</gene>